<evidence type="ECO:0000313" key="1">
    <source>
        <dbReference type="EMBL" id="EAU56073.1"/>
    </source>
</evidence>
<dbReference type="EMBL" id="AATS01000001">
    <property type="protein sequence ID" value="EAU56073.1"/>
    <property type="molecule type" value="Genomic_DNA"/>
</dbReference>
<gene>
    <name evidence="1" type="ORF">SPV1_04613</name>
</gene>
<protein>
    <submittedName>
        <fullName evidence="1">Uncharacterized protein</fullName>
    </submittedName>
</protein>
<dbReference type="RefSeq" id="WP_009851218.1">
    <property type="nucleotide sequence ID" value="NZ_DS022295.1"/>
</dbReference>
<organism evidence="1 2">
    <name type="scientific">Mariprofundus ferrooxydans PV-1</name>
    <dbReference type="NCBI Taxonomy" id="314345"/>
    <lineage>
        <taxon>Bacteria</taxon>
        <taxon>Pseudomonadati</taxon>
        <taxon>Pseudomonadota</taxon>
        <taxon>Candidatius Mariprofundia</taxon>
        <taxon>Mariprofundales</taxon>
        <taxon>Mariprofundaceae</taxon>
        <taxon>Mariprofundus</taxon>
    </lineage>
</organism>
<proteinExistence type="predicted"/>
<name>Q0F368_9PROT</name>
<dbReference type="InParanoid" id="Q0F368"/>
<dbReference type="HOGENOM" id="CLU_1925047_0_0_0"/>
<dbReference type="OrthoDB" id="2375382at2"/>
<accession>Q0F368</accession>
<dbReference type="AlphaFoldDB" id="Q0F368"/>
<sequence>MTALQLAEVLENMLKTCHRRDIFRSQFYEHKRRFQTHGLEGLKDHFNADGFCSVITEIDLGFTPIHGSEYGSLPELAAKAVQPVSVGGKAFAMAVRAVKRYVMTRCLTRSTFGRKLRCASFAQHSLITMPR</sequence>
<keyword evidence="2" id="KW-1185">Reference proteome</keyword>
<reference evidence="1 2" key="1">
    <citation type="submission" date="2006-09" db="EMBL/GenBank/DDBJ databases">
        <authorList>
            <person name="Emerson D."/>
            <person name="Ferriera S."/>
            <person name="Johnson J."/>
            <person name="Kravitz S."/>
            <person name="Halpern A."/>
            <person name="Remington K."/>
            <person name="Beeson K."/>
            <person name="Tran B."/>
            <person name="Rogers Y.-H."/>
            <person name="Friedman R."/>
            <person name="Venter J.C."/>
        </authorList>
    </citation>
    <scope>NUCLEOTIDE SEQUENCE [LARGE SCALE GENOMIC DNA]</scope>
    <source>
        <strain evidence="1 2">PV-1</strain>
    </source>
</reference>
<comment type="caution">
    <text evidence="1">The sequence shown here is derived from an EMBL/GenBank/DDBJ whole genome shotgun (WGS) entry which is preliminary data.</text>
</comment>
<dbReference type="Proteomes" id="UP000005297">
    <property type="component" value="Unassembled WGS sequence"/>
</dbReference>
<evidence type="ECO:0000313" key="2">
    <source>
        <dbReference type="Proteomes" id="UP000005297"/>
    </source>
</evidence>